<evidence type="ECO:0000259" key="8">
    <source>
        <dbReference type="Pfam" id="PF08439"/>
    </source>
</evidence>
<evidence type="ECO:0000256" key="5">
    <source>
        <dbReference type="ARBA" id="ARBA00023049"/>
    </source>
</evidence>
<dbReference type="GO" id="GO:0016787">
    <property type="term" value="F:hydrolase activity"/>
    <property type="evidence" value="ECO:0007669"/>
    <property type="project" value="UniProtKB-KW"/>
</dbReference>
<dbReference type="PANTHER" id="PTHR34217">
    <property type="entry name" value="METAL-DEPENDENT CARBOXYPEPTIDASE"/>
    <property type="match status" value="1"/>
</dbReference>
<gene>
    <name evidence="9" type="ORF">QE109_15670</name>
</gene>
<dbReference type="Pfam" id="PF08439">
    <property type="entry name" value="Peptidase_M3_N"/>
    <property type="match status" value="1"/>
</dbReference>
<dbReference type="CDD" id="cd09607">
    <property type="entry name" value="M3B_PepF"/>
    <property type="match status" value="1"/>
</dbReference>
<organism evidence="9 10">
    <name type="scientific">Fusibacter bizertensis</name>
    <dbReference type="NCBI Taxonomy" id="1488331"/>
    <lineage>
        <taxon>Bacteria</taxon>
        <taxon>Bacillati</taxon>
        <taxon>Bacillota</taxon>
        <taxon>Clostridia</taxon>
        <taxon>Eubacteriales</taxon>
        <taxon>Eubacteriales Family XII. Incertae Sedis</taxon>
        <taxon>Fusibacter</taxon>
    </lineage>
</organism>
<evidence type="ECO:0000256" key="1">
    <source>
        <dbReference type="ARBA" id="ARBA00022670"/>
    </source>
</evidence>
<feature type="domain" description="Peptidase M3A/M3B catalytic" evidence="7">
    <location>
        <begin position="197"/>
        <end position="573"/>
    </location>
</feature>
<accession>A0ABT6NGP0</accession>
<dbReference type="Pfam" id="PF01432">
    <property type="entry name" value="Peptidase_M3"/>
    <property type="match status" value="1"/>
</dbReference>
<dbReference type="RefSeq" id="WP_281095495.1">
    <property type="nucleotide sequence ID" value="NZ_JARYZI010000014.1"/>
</dbReference>
<evidence type="ECO:0000256" key="6">
    <source>
        <dbReference type="RuleBase" id="RU003435"/>
    </source>
</evidence>
<dbReference type="InterPro" id="IPR011977">
    <property type="entry name" value="Pept_M3B_clade3"/>
</dbReference>
<evidence type="ECO:0000313" key="9">
    <source>
        <dbReference type="EMBL" id="MDH8679598.1"/>
    </source>
</evidence>
<dbReference type="NCBIfam" id="TIGR02290">
    <property type="entry name" value="M3_fam_3"/>
    <property type="match status" value="1"/>
</dbReference>
<dbReference type="PANTHER" id="PTHR34217:SF1">
    <property type="entry name" value="CARBOXYPEPTIDASE 1"/>
    <property type="match status" value="1"/>
</dbReference>
<evidence type="ECO:0000313" key="10">
    <source>
        <dbReference type="Proteomes" id="UP001158045"/>
    </source>
</evidence>
<dbReference type="InterPro" id="IPR013647">
    <property type="entry name" value="OligopepF_N_dom"/>
</dbReference>
<protein>
    <submittedName>
        <fullName evidence="9">M3 family oligoendopeptidase</fullName>
        <ecNumber evidence="9">3.4.-.-</ecNumber>
    </submittedName>
</protein>
<dbReference type="Proteomes" id="UP001158045">
    <property type="component" value="Unassembled WGS sequence"/>
</dbReference>
<proteinExistence type="inferred from homology"/>
<evidence type="ECO:0000259" key="7">
    <source>
        <dbReference type="Pfam" id="PF01432"/>
    </source>
</evidence>
<dbReference type="InterPro" id="IPR001567">
    <property type="entry name" value="Pept_M3A_M3B_dom"/>
</dbReference>
<comment type="caution">
    <text evidence="9">The sequence shown here is derived from an EMBL/GenBank/DDBJ whole genome shotgun (WGS) entry which is preliminary data.</text>
</comment>
<dbReference type="EMBL" id="JARYZI010000014">
    <property type="protein sequence ID" value="MDH8679598.1"/>
    <property type="molecule type" value="Genomic_DNA"/>
</dbReference>
<dbReference type="Gene3D" id="1.10.1370.20">
    <property type="entry name" value="Oligoendopeptidase f, C-terminal domain"/>
    <property type="match status" value="1"/>
</dbReference>
<keyword evidence="5 6" id="KW-0482">Metalloprotease</keyword>
<dbReference type="InterPro" id="IPR034006">
    <property type="entry name" value="M3B_PepF_2"/>
</dbReference>
<keyword evidence="2 6" id="KW-0479">Metal-binding</keyword>
<keyword evidence="4 6" id="KW-0862">Zinc</keyword>
<evidence type="ECO:0000256" key="3">
    <source>
        <dbReference type="ARBA" id="ARBA00022801"/>
    </source>
</evidence>
<dbReference type="SUPFAM" id="SSF55486">
    <property type="entry name" value="Metalloproteases ('zincins'), catalytic domain"/>
    <property type="match status" value="1"/>
</dbReference>
<dbReference type="InterPro" id="IPR042088">
    <property type="entry name" value="OligoPept_F_C"/>
</dbReference>
<reference evidence="9 10" key="1">
    <citation type="submission" date="2023-04" db="EMBL/GenBank/DDBJ databases">
        <title>Fusibacter bizertensis strain WBS, isolated from littoral bottom sediments of the Arctic seas - biochemical and genomic analysis.</title>
        <authorList>
            <person name="Brioukhanov A.L."/>
        </authorList>
    </citation>
    <scope>NUCLEOTIDE SEQUENCE [LARGE SCALE GENOMIC DNA]</scope>
    <source>
        <strain evidence="9 10">WBS</strain>
    </source>
</reference>
<dbReference type="Gene3D" id="1.20.140.70">
    <property type="entry name" value="Oligopeptidase f, N-terminal domain"/>
    <property type="match status" value="1"/>
</dbReference>
<dbReference type="EC" id="3.4.-.-" evidence="9"/>
<name>A0ABT6NGP0_9FIRM</name>
<comment type="similarity">
    <text evidence="6">Belongs to the peptidase M3 family.</text>
</comment>
<keyword evidence="10" id="KW-1185">Reference proteome</keyword>
<dbReference type="InterPro" id="IPR001333">
    <property type="entry name" value="Peptidase_M32_Taq"/>
</dbReference>
<sequence length="596" mass="67925">MNTSWNLNDLYTGFDSPEFLSDLKKCETITSKYKELTSKLFCDHSNEIETIENYLKAYIDDVILLRKLQAFGHLTFTTNSKSQTALSLKAKVQKFNSELTSPTVAFKLWLKEVSSLDQLAKQSSFIKEHFFYLDELIRSTDHMLSSEEEILVSKLVATGSSAWETLQSKASSQLSYEVPLPEGKKNMPIMSIRNLAFSPDRKIRKIGYESELKAYEKHAEISAAALNGIKGEVLTLSVLRGFSSPLEETLYNARMSREILDAMISSMESHLDEFRRYLKLKSKLLGNDGPMPFYDVFAPVSATDRNYTIDEAQDFIVKYFADFSPELSHFADHCFNANWIDFEPKEGKVGGAFCSNIPSIKQSRVLLNFTGKLKNVLTIAHELGHAFHGDRIMSESILNTTYPMPLAETASIFCETIVRNAVLKDADEDLKLSILENSLQSATQVVVDILSRYYFETSVFETRKDHPLSVNELKDLMIDAQKKSYGDGLDENYLHPFMWLNKTHYYYASRNFYNFPYAFGLLFATGLYAKYLEDKSGFVSKYDDMLKATGKMCIQDVCALMDIDPSSQLFWNASLKKIKEDVDEFEKIVLKKVSTN</sequence>
<feature type="domain" description="Oligopeptidase F N-terminal" evidence="8">
    <location>
        <begin position="116"/>
        <end position="175"/>
    </location>
</feature>
<evidence type="ECO:0000256" key="2">
    <source>
        <dbReference type="ARBA" id="ARBA00022723"/>
    </source>
</evidence>
<comment type="cofactor">
    <cofactor evidence="6">
        <name>Zn(2+)</name>
        <dbReference type="ChEBI" id="CHEBI:29105"/>
    </cofactor>
    <text evidence="6">Binds 1 zinc ion.</text>
</comment>
<keyword evidence="1 6" id="KW-0645">Protease</keyword>
<evidence type="ECO:0000256" key="4">
    <source>
        <dbReference type="ARBA" id="ARBA00022833"/>
    </source>
</evidence>
<keyword evidence="3 6" id="KW-0378">Hydrolase</keyword>